<feature type="region of interest" description="Disordered" evidence="1">
    <location>
        <begin position="190"/>
        <end position="211"/>
    </location>
</feature>
<keyword evidence="2" id="KW-0472">Membrane</keyword>
<sequence length="211" mass="21198">MSSLSSVLPQQAPAAAGPWVPLLPALGWQLQLLWLPAQLQRAPPALPDALHAVGLVCLVSLALSCGLGGLGGLSCLLYLSALGALGWECWAWGQGQLAAQLPGCMGVVGACMGPLPGTTSGPALAGHAAGSRLGAAGGGPPGGTQSAGLGWGLFTAELTQLVRCSSTRTTLPGSLSASLRLLGLPRTMQTHGRLRQQPQGQVSQLGGHKPK</sequence>
<keyword evidence="2" id="KW-0812">Transmembrane</keyword>
<organism evidence="3 4">
    <name type="scientific">Haematococcus lacustris</name>
    <name type="common">Green alga</name>
    <name type="synonym">Haematococcus pluvialis</name>
    <dbReference type="NCBI Taxonomy" id="44745"/>
    <lineage>
        <taxon>Eukaryota</taxon>
        <taxon>Viridiplantae</taxon>
        <taxon>Chlorophyta</taxon>
        <taxon>core chlorophytes</taxon>
        <taxon>Chlorophyceae</taxon>
        <taxon>CS clade</taxon>
        <taxon>Chlamydomonadales</taxon>
        <taxon>Haematococcaceae</taxon>
        <taxon>Haematococcus</taxon>
    </lineage>
</organism>
<dbReference type="EMBL" id="BLLF01002081">
    <property type="protein sequence ID" value="GFH22614.1"/>
    <property type="molecule type" value="Genomic_DNA"/>
</dbReference>
<evidence type="ECO:0000256" key="2">
    <source>
        <dbReference type="SAM" id="Phobius"/>
    </source>
</evidence>
<proteinExistence type="predicted"/>
<gene>
    <name evidence="3" type="ORF">HaLaN_20108</name>
</gene>
<evidence type="ECO:0000313" key="4">
    <source>
        <dbReference type="Proteomes" id="UP000485058"/>
    </source>
</evidence>
<accession>A0A699ZVC0</accession>
<name>A0A699ZVC0_HAELA</name>
<reference evidence="3 4" key="1">
    <citation type="submission" date="2020-02" db="EMBL/GenBank/DDBJ databases">
        <title>Draft genome sequence of Haematococcus lacustris strain NIES-144.</title>
        <authorList>
            <person name="Morimoto D."/>
            <person name="Nakagawa S."/>
            <person name="Yoshida T."/>
            <person name="Sawayama S."/>
        </authorList>
    </citation>
    <scope>NUCLEOTIDE SEQUENCE [LARGE SCALE GENOMIC DNA]</scope>
    <source>
        <strain evidence="3 4">NIES-144</strain>
    </source>
</reference>
<feature type="transmembrane region" description="Helical" evidence="2">
    <location>
        <begin position="49"/>
        <end position="79"/>
    </location>
</feature>
<keyword evidence="2" id="KW-1133">Transmembrane helix</keyword>
<evidence type="ECO:0000256" key="1">
    <source>
        <dbReference type="SAM" id="MobiDB-lite"/>
    </source>
</evidence>
<evidence type="ECO:0000313" key="3">
    <source>
        <dbReference type="EMBL" id="GFH22614.1"/>
    </source>
</evidence>
<dbReference type="AlphaFoldDB" id="A0A699ZVC0"/>
<comment type="caution">
    <text evidence="3">The sequence shown here is derived from an EMBL/GenBank/DDBJ whole genome shotgun (WGS) entry which is preliminary data.</text>
</comment>
<protein>
    <submittedName>
        <fullName evidence="3">Uncharacterized protein</fullName>
    </submittedName>
</protein>
<keyword evidence="4" id="KW-1185">Reference proteome</keyword>
<dbReference type="Proteomes" id="UP000485058">
    <property type="component" value="Unassembled WGS sequence"/>
</dbReference>